<dbReference type="CDD" id="cd04301">
    <property type="entry name" value="NAT_SF"/>
    <property type="match status" value="1"/>
</dbReference>
<evidence type="ECO:0000256" key="2">
    <source>
        <dbReference type="ARBA" id="ARBA00023315"/>
    </source>
</evidence>
<dbReference type="Gene3D" id="3.40.630.30">
    <property type="match status" value="1"/>
</dbReference>
<comment type="caution">
    <text evidence="4">The sequence shown here is derived from an EMBL/GenBank/DDBJ whole genome shotgun (WGS) entry which is preliminary data.</text>
</comment>
<dbReference type="PROSITE" id="PS51186">
    <property type="entry name" value="GNAT"/>
    <property type="match status" value="1"/>
</dbReference>
<feature type="domain" description="N-acetyltransferase" evidence="3">
    <location>
        <begin position="3"/>
        <end position="165"/>
    </location>
</feature>
<protein>
    <submittedName>
        <fullName evidence="4">N-acetyltransferase</fullName>
    </submittedName>
</protein>
<organism evidence="4 5">
    <name type="scientific">Kingella bonacorsii</name>
    <dbReference type="NCBI Taxonomy" id="2796361"/>
    <lineage>
        <taxon>Bacteria</taxon>
        <taxon>Pseudomonadati</taxon>
        <taxon>Pseudomonadota</taxon>
        <taxon>Betaproteobacteria</taxon>
        <taxon>Neisseriales</taxon>
        <taxon>Neisseriaceae</taxon>
        <taxon>Kingella</taxon>
    </lineage>
</organism>
<keyword evidence="2" id="KW-0012">Acyltransferase</keyword>
<dbReference type="SUPFAM" id="SSF55729">
    <property type="entry name" value="Acyl-CoA N-acyltransferases (Nat)"/>
    <property type="match status" value="1"/>
</dbReference>
<dbReference type="Pfam" id="PF00583">
    <property type="entry name" value="Acetyltransf_1"/>
    <property type="match status" value="1"/>
</dbReference>
<dbReference type="Proteomes" id="UP000614058">
    <property type="component" value="Unassembled WGS sequence"/>
</dbReference>
<dbReference type="GeneID" id="84906427"/>
<keyword evidence="5" id="KW-1185">Reference proteome</keyword>
<evidence type="ECO:0000256" key="1">
    <source>
        <dbReference type="ARBA" id="ARBA00022679"/>
    </source>
</evidence>
<reference evidence="4 5" key="1">
    <citation type="journal article" date="2021" name="Pathogens">
        <title>Isolation and Characterization of Kingella bonacorsii sp. nov., A Novel Kingella Species Detected in a Stable Periodontitis Subject.</title>
        <authorList>
            <person name="Antezack A."/>
            <person name="Boxberger M."/>
            <person name="Rolland C."/>
            <person name="Monnet-Corti V."/>
            <person name="La Scola B."/>
        </authorList>
    </citation>
    <scope>NUCLEOTIDE SEQUENCE [LARGE SCALE GENOMIC DNA]</scope>
    <source>
        <strain evidence="4 5">Marseille-Q4569</strain>
    </source>
</reference>
<keyword evidence="1" id="KW-0808">Transferase</keyword>
<proteinExistence type="predicted"/>
<evidence type="ECO:0000313" key="5">
    <source>
        <dbReference type="Proteomes" id="UP000614058"/>
    </source>
</evidence>
<dbReference type="InterPro" id="IPR016181">
    <property type="entry name" value="Acyl_CoA_acyltransferase"/>
</dbReference>
<dbReference type="PANTHER" id="PTHR43072:SF23">
    <property type="entry name" value="UPF0039 PROTEIN C11D3.02C"/>
    <property type="match status" value="1"/>
</dbReference>
<sequence length="165" mass="18399">MDYTLSLAQCEDLPEIVAIYNSTIASRQVTADLQPVSVTEREAWFVAHQRENRPLYVVRDVSGCLMAWASLSDYYPRAAYHRTAEVSIYIHAQHRGAGLGKWLLGEMIRRAPALGVHKLVAVIFVHNTASMALFRGLGFEIWGRLPEVCDLDGMLADVVLLGKTV</sequence>
<gene>
    <name evidence="4" type="ORF">JDW22_01685</name>
</gene>
<dbReference type="InterPro" id="IPR000182">
    <property type="entry name" value="GNAT_dom"/>
</dbReference>
<accession>A0ABS1BPV7</accession>
<dbReference type="EMBL" id="JAEHNZ010000001">
    <property type="protein sequence ID" value="MBK0395330.1"/>
    <property type="molecule type" value="Genomic_DNA"/>
</dbReference>
<evidence type="ECO:0000313" key="4">
    <source>
        <dbReference type="EMBL" id="MBK0395330.1"/>
    </source>
</evidence>
<dbReference type="PANTHER" id="PTHR43072">
    <property type="entry name" value="N-ACETYLTRANSFERASE"/>
    <property type="match status" value="1"/>
</dbReference>
<name>A0ABS1BPV7_9NEIS</name>
<evidence type="ECO:0000259" key="3">
    <source>
        <dbReference type="PROSITE" id="PS51186"/>
    </source>
</evidence>
<dbReference type="RefSeq" id="WP_003795610.1">
    <property type="nucleotide sequence ID" value="NZ_JAEHNZ010000001.1"/>
</dbReference>